<evidence type="ECO:0000313" key="2">
    <source>
        <dbReference type="EMBL" id="SIT56156.1"/>
    </source>
</evidence>
<proteinExistence type="predicted"/>
<dbReference type="Proteomes" id="UP000188388">
    <property type="component" value="Unassembled WGS sequence"/>
</dbReference>
<name>A0A1R3V8G4_9HYPH</name>
<evidence type="ECO:0000313" key="3">
    <source>
        <dbReference type="Proteomes" id="UP000188388"/>
    </source>
</evidence>
<gene>
    <name evidence="2" type="ORF">BQ8794_260012</name>
</gene>
<evidence type="ECO:0000256" key="1">
    <source>
        <dbReference type="SAM" id="MobiDB-lite"/>
    </source>
</evidence>
<keyword evidence="3" id="KW-1185">Reference proteome</keyword>
<sequence>MSSYIANTQNTVVSGMSSTDPGYDQFGTPVKRFGSAILRRKPEAGALPTKAAINILGLHLNVSTGGSLTLPTTGI</sequence>
<reference evidence="3" key="1">
    <citation type="submission" date="2017-01" db="EMBL/GenBank/DDBJ databases">
        <authorList>
            <person name="Brunel B."/>
        </authorList>
    </citation>
    <scope>NUCLEOTIDE SEQUENCE [LARGE SCALE GENOMIC DNA]</scope>
</reference>
<dbReference type="EMBL" id="FTPD01000019">
    <property type="protein sequence ID" value="SIT56156.1"/>
    <property type="molecule type" value="Genomic_DNA"/>
</dbReference>
<feature type="region of interest" description="Disordered" evidence="1">
    <location>
        <begin position="1"/>
        <end position="24"/>
    </location>
</feature>
<protein>
    <submittedName>
        <fullName evidence="2">Uncharacterized protein</fullName>
    </submittedName>
</protein>
<accession>A0A1R3V8G4</accession>
<organism evidence="2 3">
    <name type="scientific">Mesorhizobium prunaredense</name>
    <dbReference type="NCBI Taxonomy" id="1631249"/>
    <lineage>
        <taxon>Bacteria</taxon>
        <taxon>Pseudomonadati</taxon>
        <taxon>Pseudomonadota</taxon>
        <taxon>Alphaproteobacteria</taxon>
        <taxon>Hyphomicrobiales</taxon>
        <taxon>Phyllobacteriaceae</taxon>
        <taxon>Mesorhizobium</taxon>
    </lineage>
</organism>
<dbReference type="AlphaFoldDB" id="A0A1R3V8G4"/>
<feature type="compositionally biased region" description="Polar residues" evidence="1">
    <location>
        <begin position="1"/>
        <end position="20"/>
    </location>
</feature>